<organism evidence="2 3">
    <name type="scientific">Plasmodium vinckei brucechwatti</name>
    <dbReference type="NCBI Taxonomy" id="119398"/>
    <lineage>
        <taxon>Eukaryota</taxon>
        <taxon>Sar</taxon>
        <taxon>Alveolata</taxon>
        <taxon>Apicomplexa</taxon>
        <taxon>Aconoidasida</taxon>
        <taxon>Haemosporida</taxon>
        <taxon>Plasmodiidae</taxon>
        <taxon>Plasmodium</taxon>
        <taxon>Plasmodium (Vinckeia)</taxon>
    </lineage>
</organism>
<keyword evidence="1" id="KW-0472">Membrane</keyword>
<proteinExistence type="predicted"/>
<reference evidence="2 3" key="1">
    <citation type="submission" date="2020-08" db="EMBL/GenBank/DDBJ databases">
        <authorList>
            <person name="Ramaprasad A."/>
        </authorList>
    </citation>
    <scope>NUCLEOTIDE SEQUENCE [LARGE SCALE GENOMIC DNA]</scope>
</reference>
<evidence type="ECO:0000313" key="3">
    <source>
        <dbReference type="Proteomes" id="UP000515550"/>
    </source>
</evidence>
<gene>
    <name evidence="2" type="ORF">PVBDA_0101650</name>
</gene>
<dbReference type="Pfam" id="PF06022">
    <property type="entry name" value="Cir_Bir_Yir"/>
    <property type="match status" value="1"/>
</dbReference>
<accession>A0A6V7RT05</accession>
<protein>
    <submittedName>
        <fullName evidence="2">CIR protein PIR protein</fullName>
    </submittedName>
</protein>
<dbReference type="NCBIfam" id="TIGR01590">
    <property type="entry name" value="yir-bir-cir_Pla"/>
    <property type="match status" value="1"/>
</dbReference>
<name>A0A6V7RT05_PLAVN</name>
<dbReference type="EMBL" id="LR865379">
    <property type="protein sequence ID" value="CAD2083964.1"/>
    <property type="molecule type" value="Genomic_DNA"/>
</dbReference>
<keyword evidence="1" id="KW-0812">Transmembrane</keyword>
<dbReference type="AlphaFoldDB" id="A0A6V7RT05"/>
<dbReference type="Proteomes" id="UP000515550">
    <property type="component" value="Chromosome PVBDA_01"/>
</dbReference>
<evidence type="ECO:0000256" key="1">
    <source>
        <dbReference type="SAM" id="Phobius"/>
    </source>
</evidence>
<feature type="transmembrane region" description="Helical" evidence="1">
    <location>
        <begin position="271"/>
        <end position="293"/>
    </location>
</feature>
<evidence type="ECO:0000313" key="2">
    <source>
        <dbReference type="EMBL" id="CAD2083964.1"/>
    </source>
</evidence>
<sequence>MANPNYSIEGLYNDIITINGYFSEDKKGQLTVNTKYGSIHDYCHYENNSGKCNNYFEMASSGVIHLLKKLKDTHKLEDDKLAEYAILWLSYKLNQHSNHKNKSANLNDFYTKYIETNNDYNKKINGDGSPTYKEIINKKKDLMNIKEIFHFDTPFSWLCYLYTMTKSEYWYCDFYLQHANSFADSFKLRYDKPNNKEGSSYRKLLSTISNDYGNLKKRCKKFPPLPELTPQKRPEENLAQNPVEIPVKNSGKDSGQILGHTSEATSSSSSILSTLIPGLSTFSVIPVFLGIAYKYSLFGIDKLFQRQYLRTKLKKVKKKMKLNI</sequence>
<dbReference type="VEuPathDB" id="PlasmoDB:PVBDA_0101650"/>
<dbReference type="InterPro" id="IPR006477">
    <property type="entry name" value="Yir_bir_cir"/>
</dbReference>
<keyword evidence="1" id="KW-1133">Transmembrane helix</keyword>